<dbReference type="GO" id="GO:0005737">
    <property type="term" value="C:cytoplasm"/>
    <property type="evidence" value="ECO:0007669"/>
    <property type="project" value="TreeGrafter"/>
</dbReference>
<dbReference type="InterPro" id="IPR003710">
    <property type="entry name" value="ApbA"/>
</dbReference>
<dbReference type="PANTHER" id="PTHR21708">
    <property type="entry name" value="PROBABLE 2-DEHYDROPANTOATE 2-REDUCTASE"/>
    <property type="match status" value="1"/>
</dbReference>
<keyword evidence="2" id="KW-0521">NADP</keyword>
<feature type="domain" description="Ketopantoate reductase C-terminal" evidence="5">
    <location>
        <begin position="199"/>
        <end position="319"/>
    </location>
</feature>
<sequence length="356" mass="38399">MESANPLPRVLVVGSGGVGAMAAFALSQAKKSSVTLVVRSDYGKIKDHGYTIESVVHGTLEGWRPEHVCPSVTAAAETGIFDFVVVTTKNIPDGQATCEDIVRPAVTCGHTTLVLIQNGIGIEEPMFDAFPGCAVLSGVSLIGSAYKDGVVKHSHKDRLYLAPFDHEEINGMAQTELFAKIYQNPDPSLNTVIVESSARRSRWEKLVNNAVFNPVTALTGLDINRCQINGANETVFSPAMDEVIAIAASDGVEIDPSAKSRFLHVADGSFFASSMLVDLRKGQLVEVEVIVGNVLRIAQRNNVSAPVLATLYSLLRMVQFRTKESLGMIHMNEKDYVGHSSDDYPAIFAALNNKHS</sequence>
<reference evidence="6 7" key="1">
    <citation type="submission" date="2017-04" db="EMBL/GenBank/DDBJ databases">
        <title>Draft genome of the yeast Clavispora lusitaniae type strain CBS 6936.</title>
        <authorList>
            <person name="Durrens P."/>
            <person name="Klopp C."/>
            <person name="Biteau N."/>
            <person name="Fitton-Ouhabi V."/>
            <person name="Dementhon K."/>
            <person name="Accoceberry I."/>
            <person name="Sherman D.J."/>
            <person name="Noel T."/>
        </authorList>
    </citation>
    <scope>NUCLEOTIDE SEQUENCE [LARGE SCALE GENOMIC DNA]</scope>
    <source>
        <strain evidence="6 7">CBS 6936</strain>
    </source>
</reference>
<evidence type="ECO:0000256" key="2">
    <source>
        <dbReference type="ARBA" id="ARBA00022857"/>
    </source>
</evidence>
<dbReference type="Pfam" id="PF08546">
    <property type="entry name" value="ApbA_C"/>
    <property type="match status" value="1"/>
</dbReference>
<name>A0AA91PZS3_CLALS</name>
<dbReference type="Gene3D" id="3.40.50.720">
    <property type="entry name" value="NAD(P)-binding Rossmann-like Domain"/>
    <property type="match status" value="1"/>
</dbReference>
<evidence type="ECO:0000256" key="3">
    <source>
        <dbReference type="ARBA" id="ARBA00023002"/>
    </source>
</evidence>
<dbReference type="Pfam" id="PF02558">
    <property type="entry name" value="ApbA"/>
    <property type="match status" value="1"/>
</dbReference>
<evidence type="ECO:0000259" key="4">
    <source>
        <dbReference type="Pfam" id="PF02558"/>
    </source>
</evidence>
<dbReference type="FunFam" id="1.10.1040.10:FF:000017">
    <property type="entry name" value="2-dehydropantoate 2-reductase"/>
    <property type="match status" value="1"/>
</dbReference>
<dbReference type="InterPro" id="IPR036291">
    <property type="entry name" value="NAD(P)-bd_dom_sf"/>
</dbReference>
<dbReference type="EMBL" id="LYUB02000008">
    <property type="protein sequence ID" value="OVF08474.1"/>
    <property type="molecule type" value="Genomic_DNA"/>
</dbReference>
<dbReference type="InterPro" id="IPR013328">
    <property type="entry name" value="6PGD_dom2"/>
</dbReference>
<evidence type="ECO:0000313" key="7">
    <source>
        <dbReference type="Proteomes" id="UP000195602"/>
    </source>
</evidence>
<dbReference type="AlphaFoldDB" id="A0AA91PZS3"/>
<comment type="similarity">
    <text evidence="1">Belongs to the ketopantoate reductase family.</text>
</comment>
<protein>
    <submittedName>
        <fullName evidence="6">2-dehydropantoate 2-reductase</fullName>
    </submittedName>
</protein>
<proteinExistence type="inferred from homology"/>
<dbReference type="PANTHER" id="PTHR21708:SF30">
    <property type="entry name" value="2-DEHYDROPANTOATE 2-REDUCTASE-RELATED"/>
    <property type="match status" value="1"/>
</dbReference>
<organism evidence="6 7">
    <name type="scientific">Clavispora lusitaniae</name>
    <name type="common">Candida lusitaniae</name>
    <dbReference type="NCBI Taxonomy" id="36911"/>
    <lineage>
        <taxon>Eukaryota</taxon>
        <taxon>Fungi</taxon>
        <taxon>Dikarya</taxon>
        <taxon>Ascomycota</taxon>
        <taxon>Saccharomycotina</taxon>
        <taxon>Pichiomycetes</taxon>
        <taxon>Metschnikowiaceae</taxon>
        <taxon>Clavispora</taxon>
    </lineage>
</organism>
<gene>
    <name evidence="6" type="ORF">A9F13_08g01771</name>
</gene>
<evidence type="ECO:0000259" key="5">
    <source>
        <dbReference type="Pfam" id="PF08546"/>
    </source>
</evidence>
<dbReference type="GO" id="GO:0008677">
    <property type="term" value="F:2-dehydropantoate 2-reductase activity"/>
    <property type="evidence" value="ECO:0007669"/>
    <property type="project" value="InterPro"/>
</dbReference>
<dbReference type="InterPro" id="IPR008927">
    <property type="entry name" value="6-PGluconate_DH-like_C_sf"/>
</dbReference>
<dbReference type="InterPro" id="IPR051402">
    <property type="entry name" value="KPR-Related"/>
</dbReference>
<dbReference type="InterPro" id="IPR013752">
    <property type="entry name" value="KPA_reductase"/>
</dbReference>
<dbReference type="KEGG" id="clus:A9F13_08g01771"/>
<dbReference type="GO" id="GO:0015940">
    <property type="term" value="P:pantothenate biosynthetic process"/>
    <property type="evidence" value="ECO:0007669"/>
    <property type="project" value="InterPro"/>
</dbReference>
<dbReference type="InterPro" id="IPR013332">
    <property type="entry name" value="KPR_N"/>
</dbReference>
<feature type="domain" description="Ketopantoate reductase N-terminal" evidence="4">
    <location>
        <begin position="10"/>
        <end position="165"/>
    </location>
</feature>
<dbReference type="Proteomes" id="UP000195602">
    <property type="component" value="Unassembled WGS sequence"/>
</dbReference>
<evidence type="ECO:0000256" key="1">
    <source>
        <dbReference type="ARBA" id="ARBA00007870"/>
    </source>
</evidence>
<dbReference type="NCBIfam" id="TIGR00745">
    <property type="entry name" value="apbA_panE"/>
    <property type="match status" value="1"/>
</dbReference>
<dbReference type="SUPFAM" id="SSF48179">
    <property type="entry name" value="6-phosphogluconate dehydrogenase C-terminal domain-like"/>
    <property type="match status" value="1"/>
</dbReference>
<dbReference type="Gene3D" id="1.10.1040.10">
    <property type="entry name" value="N-(1-d-carboxylethyl)-l-norvaline Dehydrogenase, domain 2"/>
    <property type="match status" value="1"/>
</dbReference>
<keyword evidence="3" id="KW-0560">Oxidoreductase</keyword>
<accession>A0AA91PZS3</accession>
<evidence type="ECO:0000313" key="6">
    <source>
        <dbReference type="EMBL" id="OVF08474.1"/>
    </source>
</evidence>
<comment type="caution">
    <text evidence="6">The sequence shown here is derived from an EMBL/GenBank/DDBJ whole genome shotgun (WGS) entry which is preliminary data.</text>
</comment>
<dbReference type="SUPFAM" id="SSF51735">
    <property type="entry name" value="NAD(P)-binding Rossmann-fold domains"/>
    <property type="match status" value="1"/>
</dbReference>